<evidence type="ECO:0000313" key="2">
    <source>
        <dbReference type="Proteomes" id="UP000232615"/>
    </source>
</evidence>
<gene>
    <name evidence="1" type="ORF">TNS_ORF7</name>
</gene>
<accession>V9SDE2</accession>
<evidence type="ECO:0000313" key="1">
    <source>
        <dbReference type="EMBL" id="AHC54725.1"/>
    </source>
</evidence>
<reference evidence="1 2" key="1">
    <citation type="journal article" date="2014" name="Arch. Virol.">
        <title>Complete genome sequence of Tunisvirus, a new member of the proposed family Marseilleviridae.</title>
        <authorList>
            <person name="Aherfi S."/>
            <person name="Boughalmi M."/>
            <person name="Pagnier I."/>
            <person name="Fournous G."/>
            <person name="La Scola B."/>
            <person name="Raoult D."/>
            <person name="Colson P."/>
        </authorList>
    </citation>
    <scope>NUCLEOTIDE SEQUENCE [LARGE SCALE GENOMIC DNA]</scope>
    <source>
        <strain evidence="1 2">U484</strain>
    </source>
</reference>
<name>V9SDE2_9VIRU</name>
<keyword evidence="2" id="KW-1185">Reference proteome</keyword>
<protein>
    <submittedName>
        <fullName evidence="1">Uncharacterized protein</fullName>
    </submittedName>
</protein>
<dbReference type="EMBL" id="KF483846">
    <property type="protein sequence ID" value="AHC54725.1"/>
    <property type="molecule type" value="Genomic_DNA"/>
</dbReference>
<organism evidence="1 2">
    <name type="scientific">Tunisvirus fontaine2</name>
    <dbReference type="NCBI Taxonomy" id="1421067"/>
    <lineage>
        <taxon>Viruses</taxon>
        <taxon>Varidnaviria</taxon>
        <taxon>Bamfordvirae</taxon>
        <taxon>Nucleocytoviricota</taxon>
        <taxon>Megaviricetes</taxon>
        <taxon>Pimascovirales</taxon>
        <taxon>Pimascovirales incertae sedis</taxon>
        <taxon>Marseilleviridae</taxon>
        <taxon>Losannavirus</taxon>
        <taxon>Losannavirus tunisense</taxon>
    </lineage>
</organism>
<proteinExistence type="predicted"/>
<dbReference type="Proteomes" id="UP000232615">
    <property type="component" value="Segment"/>
</dbReference>
<sequence length="144" mass="17167">MKKKIHKVPQESQFRKNLRNILWIKYPRMSEELQKEFLDVVERMKDTNTSLPQDFVLYYRVMIQKDKKGTAVALRPFLTSEQAEKSLGQYEEWEGEYGRSVSWRVCDSWDRVSIENTLATDEEFEGNEPLWTKHDVEINVSPSY</sequence>